<evidence type="ECO:0000313" key="1">
    <source>
        <dbReference type="EMBL" id="VXA86520.1"/>
    </source>
</evidence>
<organism evidence="1 2">
    <name type="scientific">Aeromonas veronii</name>
    <dbReference type="NCBI Taxonomy" id="654"/>
    <lineage>
        <taxon>Bacteria</taxon>
        <taxon>Pseudomonadati</taxon>
        <taxon>Pseudomonadota</taxon>
        <taxon>Gammaproteobacteria</taxon>
        <taxon>Aeromonadales</taxon>
        <taxon>Aeromonadaceae</taxon>
        <taxon>Aeromonas</taxon>
    </lineage>
</organism>
<sequence>MASQPEVNHQFHPAPFGALLSFDIPARLGRRSATLCRLSPDPPDIIQVAEINRIDPQWDCGRSGRRIDKAGQ</sequence>
<dbReference type="AlphaFoldDB" id="A0A653L6Z7"/>
<reference evidence="1 2" key="1">
    <citation type="submission" date="2019-10" db="EMBL/GenBank/DDBJ databases">
        <authorList>
            <person name="Karimi E."/>
        </authorList>
    </citation>
    <scope>NUCLEOTIDE SEQUENCE [LARGE SCALE GENOMIC DNA]</scope>
    <source>
        <strain evidence="1">Aeromonas sp. 8C</strain>
    </source>
</reference>
<dbReference type="EMBL" id="CABWLC010000016">
    <property type="protein sequence ID" value="VXA86520.1"/>
    <property type="molecule type" value="Genomic_DNA"/>
</dbReference>
<accession>A0A653L6Z7</accession>
<name>A0A653L6Z7_AERVE</name>
<dbReference type="Proteomes" id="UP000439123">
    <property type="component" value="Unassembled WGS sequence"/>
</dbReference>
<proteinExistence type="predicted"/>
<gene>
    <name evidence="1" type="ORF">AERO8C_30107</name>
</gene>
<protein>
    <submittedName>
        <fullName evidence="1">Uncharacterized protein</fullName>
    </submittedName>
</protein>
<evidence type="ECO:0000313" key="2">
    <source>
        <dbReference type="Proteomes" id="UP000439123"/>
    </source>
</evidence>